<dbReference type="InterPro" id="IPR058584">
    <property type="entry name" value="IMB1_TNPO1-like_TPR"/>
</dbReference>
<evidence type="ECO:0000256" key="4">
    <source>
        <dbReference type="ARBA" id="ARBA00022490"/>
    </source>
</evidence>
<proteinExistence type="inferred from homology"/>
<dbReference type="Proteomes" id="UP000268162">
    <property type="component" value="Unassembled WGS sequence"/>
</dbReference>
<accession>A0A4Q0A0B3</accession>
<comment type="subcellular location">
    <subcellularLocation>
        <location evidence="2">Cytoplasm</location>
    </subcellularLocation>
    <subcellularLocation>
        <location evidence="1">Nucleus</location>
    </subcellularLocation>
</comment>
<reference evidence="12" key="1">
    <citation type="journal article" date="2018" name="Nat. Microbiol.">
        <title>Leveraging single-cell genomics to expand the fungal tree of life.</title>
        <authorList>
            <person name="Ahrendt S.R."/>
            <person name="Quandt C.A."/>
            <person name="Ciobanu D."/>
            <person name="Clum A."/>
            <person name="Salamov A."/>
            <person name="Andreopoulos B."/>
            <person name="Cheng J.F."/>
            <person name="Woyke T."/>
            <person name="Pelin A."/>
            <person name="Henrissat B."/>
            <person name="Reynolds N.K."/>
            <person name="Benny G.L."/>
            <person name="Smith M.E."/>
            <person name="James T.Y."/>
            <person name="Grigoriev I.V."/>
        </authorList>
    </citation>
    <scope>NUCLEOTIDE SEQUENCE [LARGE SCALE GENOMIC DNA]</scope>
    <source>
        <strain evidence="12">RSA 468</strain>
    </source>
</reference>
<keyword evidence="12" id="KW-1185">Reference proteome</keyword>
<dbReference type="GO" id="GO:0031981">
    <property type="term" value="C:nuclear lumen"/>
    <property type="evidence" value="ECO:0007669"/>
    <property type="project" value="UniProtKB-ARBA"/>
</dbReference>
<evidence type="ECO:0000313" key="12">
    <source>
        <dbReference type="Proteomes" id="UP000268162"/>
    </source>
</evidence>
<keyword evidence="4" id="KW-0963">Cytoplasm</keyword>
<dbReference type="GO" id="GO:0005737">
    <property type="term" value="C:cytoplasm"/>
    <property type="evidence" value="ECO:0007669"/>
    <property type="project" value="UniProtKB-SubCell"/>
</dbReference>
<feature type="domain" description="Importin N-terminal" evidence="10">
    <location>
        <begin position="31"/>
        <end position="98"/>
    </location>
</feature>
<evidence type="ECO:0000256" key="3">
    <source>
        <dbReference type="ARBA" id="ARBA00022448"/>
    </source>
</evidence>
<evidence type="ECO:0000256" key="8">
    <source>
        <dbReference type="ARBA" id="ARBA00038423"/>
    </source>
</evidence>
<dbReference type="GO" id="GO:0031267">
    <property type="term" value="F:small GTPase binding"/>
    <property type="evidence" value="ECO:0007669"/>
    <property type="project" value="InterPro"/>
</dbReference>
<keyword evidence="6" id="KW-0653">Protein transport</keyword>
<feature type="region of interest" description="Disordered" evidence="9">
    <location>
        <begin position="328"/>
        <end position="370"/>
    </location>
</feature>
<name>A0A4Q0A0B3_9FUNG</name>
<dbReference type="InterPro" id="IPR016024">
    <property type="entry name" value="ARM-type_fold"/>
</dbReference>
<evidence type="ECO:0000313" key="11">
    <source>
        <dbReference type="EMBL" id="RKP39516.1"/>
    </source>
</evidence>
<dbReference type="Gene3D" id="1.25.10.10">
    <property type="entry name" value="Leucine-rich Repeat Variant"/>
    <property type="match status" value="2"/>
</dbReference>
<feature type="compositionally biased region" description="Acidic residues" evidence="9">
    <location>
        <begin position="357"/>
        <end position="370"/>
    </location>
</feature>
<dbReference type="OrthoDB" id="951172at2759"/>
<evidence type="ECO:0000256" key="9">
    <source>
        <dbReference type="SAM" id="MobiDB-lite"/>
    </source>
</evidence>
<dbReference type="STRING" id="215637.A0A4Q0A0B3"/>
<dbReference type="EMBL" id="ML002265">
    <property type="protein sequence ID" value="RKP39516.1"/>
    <property type="molecule type" value="Genomic_DNA"/>
</dbReference>
<protein>
    <submittedName>
        <fullName evidence="11">Armadillo-type protein</fullName>
    </submittedName>
</protein>
<dbReference type="InterPro" id="IPR040122">
    <property type="entry name" value="Importin_beta"/>
</dbReference>
<dbReference type="Pfam" id="PF25574">
    <property type="entry name" value="TPR_IMB1"/>
    <property type="match status" value="1"/>
</dbReference>
<sequence>MWAPEPQSLADLVQMLANSISSNNDIQATNAQKLEELNRVPDYNNYLIYVLTQLPQESAETRAVAGLLLKNNVRLHFPEITPPVLEYIKVHCLEALGDSDAMVRGTVGTLITTIVSRGGIAAWPQVLPRLMELLDHSNYNVVEGAFGALQKICEDSAAELDNEVDGTQPLEFMIPKFIQYTDSPQPKLRVLALSCINQFILGRPNALMVHIDAFMQALFKRASDDRPEVRKNVCQAMVMLLESRPDKILPELSNIVDYIIFCTDSDDESLALEACEFWLTFAEQSDISGHLRPYLQKIIPSLLKGMVYSEMDLLTLDVDEDDAVVPDRDEDIKPRHHHSKAHESSRGEGAEPQAAGSDDDSDDDDDDDDMDDMYAEWNLRKCSAASLDVMASVFGTDILEHILPLLQQALFDSDWMRKECGILALGAIADGAMAGIESYLPELVPILLEHLNHPKALVRSISCWTLSRYSAWCCHTVDEAAKAKYFIPMLDGLSRMILDNNKRVQEAACSAFATIEEEAGAELAPYLDPIIQCLVQAFTKYQKKNLLILYDAVGTLADSVGEALNRPEYIQMLMPPLINKWHQLGDEDRNLFPLLECLSSVTAAVGLGFQPYAPPVFERCVNIVTNSITIIQQGNLDPTLEQEQKDFIVVALDLLSGMVQGLGASSEALIASSHPPFMQIVMACLNDSLPEVRQSTYALLGDLAMSTFTHVRPHLEQIFPGLIAQIDPRSEEISVCNNAAWSAGEISLKYGAEMQPWINPLLERLIPLLNNPKTARTLAENAAITIGRLGLVCPALVAPHLESFAKRFCTLLGQIRDNDEKDSAFRGLCTLIEANPNGILPSFVYFCDAVARWQTPSAPLNEMMGKILHGVKQMSGENWAGYLNSFPENIRTVLVERYGI</sequence>
<evidence type="ECO:0000256" key="2">
    <source>
        <dbReference type="ARBA" id="ARBA00004496"/>
    </source>
</evidence>
<evidence type="ECO:0000256" key="7">
    <source>
        <dbReference type="ARBA" id="ARBA00023242"/>
    </source>
</evidence>
<dbReference type="SMART" id="SM00913">
    <property type="entry name" value="IBN_N"/>
    <property type="match status" value="1"/>
</dbReference>
<evidence type="ECO:0000259" key="10">
    <source>
        <dbReference type="SMART" id="SM00913"/>
    </source>
</evidence>
<organism evidence="11 12">
    <name type="scientific">Dimargaris cristalligena</name>
    <dbReference type="NCBI Taxonomy" id="215637"/>
    <lineage>
        <taxon>Eukaryota</taxon>
        <taxon>Fungi</taxon>
        <taxon>Fungi incertae sedis</taxon>
        <taxon>Zoopagomycota</taxon>
        <taxon>Kickxellomycotina</taxon>
        <taxon>Dimargaritomycetes</taxon>
        <taxon>Dimargaritales</taxon>
        <taxon>Dimargaritaceae</taxon>
        <taxon>Dimargaris</taxon>
    </lineage>
</organism>
<dbReference type="InterPro" id="IPR001494">
    <property type="entry name" value="Importin-beta_N"/>
</dbReference>
<dbReference type="AlphaFoldDB" id="A0A4Q0A0B3"/>
<evidence type="ECO:0000256" key="1">
    <source>
        <dbReference type="ARBA" id="ARBA00004123"/>
    </source>
</evidence>
<dbReference type="FunFam" id="1.25.10.10:FF:000028">
    <property type="entry name" value="Transportin-1 isoform 1"/>
    <property type="match status" value="1"/>
</dbReference>
<keyword evidence="7" id="KW-0539">Nucleus</keyword>
<dbReference type="InterPro" id="IPR011989">
    <property type="entry name" value="ARM-like"/>
</dbReference>
<dbReference type="Pfam" id="PF13513">
    <property type="entry name" value="HEAT_EZ"/>
    <property type="match status" value="1"/>
</dbReference>
<dbReference type="SUPFAM" id="SSF48371">
    <property type="entry name" value="ARM repeat"/>
    <property type="match status" value="1"/>
</dbReference>
<gene>
    <name evidence="11" type="ORF">BJ085DRAFT_37359</name>
</gene>
<dbReference type="PANTHER" id="PTHR10527">
    <property type="entry name" value="IMPORTIN BETA"/>
    <property type="match status" value="1"/>
</dbReference>
<comment type="similarity">
    <text evidence="8">Belongs to the importin beta family. Importin beta-2 subfamily.</text>
</comment>
<evidence type="ECO:0000256" key="5">
    <source>
        <dbReference type="ARBA" id="ARBA00022737"/>
    </source>
</evidence>
<dbReference type="GO" id="GO:0006606">
    <property type="term" value="P:protein import into nucleus"/>
    <property type="evidence" value="ECO:0007669"/>
    <property type="project" value="InterPro"/>
</dbReference>
<dbReference type="Pfam" id="PF03810">
    <property type="entry name" value="IBN_N"/>
    <property type="match status" value="1"/>
</dbReference>
<keyword evidence="3" id="KW-0813">Transport</keyword>
<evidence type="ECO:0000256" key="6">
    <source>
        <dbReference type="ARBA" id="ARBA00022927"/>
    </source>
</evidence>
<keyword evidence="5" id="KW-0677">Repeat</keyword>